<dbReference type="Pfam" id="PF25373">
    <property type="entry name" value="SBNO"/>
    <property type="match status" value="1"/>
</dbReference>
<reference evidence="3" key="1">
    <citation type="submission" date="2021-01" db="EMBL/GenBank/DDBJ databases">
        <authorList>
            <person name="Li R."/>
            <person name="Bekaert M."/>
        </authorList>
    </citation>
    <scope>NUCLEOTIDE SEQUENCE</scope>
    <source>
        <strain evidence="3">Farmed</strain>
    </source>
</reference>
<feature type="domain" description="SBNO alpha/beta" evidence="2">
    <location>
        <begin position="103"/>
        <end position="148"/>
    </location>
</feature>
<comment type="caution">
    <text evidence="3">The sequence shown here is derived from an EMBL/GenBank/DDBJ whole genome shotgun (WGS) entry which is preliminary data.</text>
</comment>
<evidence type="ECO:0000259" key="2">
    <source>
        <dbReference type="Pfam" id="PF25373"/>
    </source>
</evidence>
<keyword evidence="1" id="KW-0812">Transmembrane</keyword>
<evidence type="ECO:0000256" key="1">
    <source>
        <dbReference type="SAM" id="Phobius"/>
    </source>
</evidence>
<dbReference type="EMBL" id="CAHIKZ030005595">
    <property type="protein sequence ID" value="CAE1330970.1"/>
    <property type="molecule type" value="Genomic_DNA"/>
</dbReference>
<dbReference type="GO" id="GO:0031490">
    <property type="term" value="F:chromatin DNA binding"/>
    <property type="evidence" value="ECO:0007669"/>
    <property type="project" value="TreeGrafter"/>
</dbReference>
<evidence type="ECO:0000313" key="4">
    <source>
        <dbReference type="Proteomes" id="UP000597762"/>
    </source>
</evidence>
<dbReference type="PANTHER" id="PTHR12706:SF30">
    <property type="entry name" value="PROTEIN STRAWBERRY NOTCH-RELATED"/>
    <property type="match status" value="1"/>
</dbReference>
<dbReference type="AlphaFoldDB" id="A0A812EQ48"/>
<evidence type="ECO:0000313" key="3">
    <source>
        <dbReference type="EMBL" id="CAE1330970.1"/>
    </source>
</evidence>
<dbReference type="GO" id="GO:0005634">
    <property type="term" value="C:nucleus"/>
    <property type="evidence" value="ECO:0007669"/>
    <property type="project" value="TreeGrafter"/>
</dbReference>
<feature type="transmembrane region" description="Helical" evidence="1">
    <location>
        <begin position="6"/>
        <end position="23"/>
    </location>
</feature>
<dbReference type="PANTHER" id="PTHR12706">
    <property type="entry name" value="STRAWBERRY NOTCH-RELATED"/>
    <property type="match status" value="1"/>
</dbReference>
<dbReference type="OrthoDB" id="421838at2759"/>
<organism evidence="3 4">
    <name type="scientific">Acanthosepion pharaonis</name>
    <name type="common">Pharaoh cuttlefish</name>
    <name type="synonym">Sepia pharaonis</name>
    <dbReference type="NCBI Taxonomy" id="158019"/>
    <lineage>
        <taxon>Eukaryota</taxon>
        <taxon>Metazoa</taxon>
        <taxon>Spiralia</taxon>
        <taxon>Lophotrochozoa</taxon>
        <taxon>Mollusca</taxon>
        <taxon>Cephalopoda</taxon>
        <taxon>Coleoidea</taxon>
        <taxon>Decapodiformes</taxon>
        <taxon>Sepiida</taxon>
        <taxon>Sepiina</taxon>
        <taxon>Sepiidae</taxon>
        <taxon>Acanthosepion</taxon>
    </lineage>
</organism>
<dbReference type="InterPro" id="IPR026741">
    <property type="entry name" value="SNO"/>
</dbReference>
<accession>A0A812EQ48</accession>
<dbReference type="InterPro" id="IPR057332">
    <property type="entry name" value="SBNO_a/b_dom"/>
</dbReference>
<keyword evidence="4" id="KW-1185">Reference proteome</keyword>
<gene>
    <name evidence="3" type="ORF">SPHA_80244</name>
</gene>
<dbReference type="GO" id="GO:0006355">
    <property type="term" value="P:regulation of DNA-templated transcription"/>
    <property type="evidence" value="ECO:0007669"/>
    <property type="project" value="InterPro"/>
</dbReference>
<keyword evidence="1" id="KW-1133">Transmembrane helix</keyword>
<dbReference type="GO" id="GO:0042393">
    <property type="term" value="F:histone binding"/>
    <property type="evidence" value="ECO:0007669"/>
    <property type="project" value="TreeGrafter"/>
</dbReference>
<protein>
    <submittedName>
        <fullName evidence="3">Protein strawberry notch homolog 1,Protein strawberry notch</fullName>
    </submittedName>
</protein>
<dbReference type="Proteomes" id="UP000597762">
    <property type="component" value="Unassembled WGS sequence"/>
</dbReference>
<sequence>MFLTTSLTFYVAHFLLLTFTALLQHELIFFFCLSFLSLSLVSLSLSLVSLSHSLSYLSLTLSRISLSLSLVSLSHSLSYLSLTLSLSYLSLTLSRISLTFSSREVVSEDAKSWWDDQYRSSARTCIHAYWKGNCKKTAMGLQCEIGLRTRTYHVLSGSVLSVWSKVENVLTSLPGGNSSKMQIIRLRTDDKRRIVGSLIPGNCLKALCNVLSQDSAHTYTETPDQNAMESVHLSMPVLL</sequence>
<proteinExistence type="predicted"/>
<keyword evidence="1" id="KW-0472">Membrane</keyword>
<feature type="transmembrane region" description="Helical" evidence="1">
    <location>
        <begin position="28"/>
        <end position="50"/>
    </location>
</feature>
<name>A0A812EQ48_ACAPH</name>